<dbReference type="SUPFAM" id="SSF53474">
    <property type="entry name" value="alpha/beta-Hydrolases"/>
    <property type="match status" value="1"/>
</dbReference>
<feature type="domain" description="Serine aminopeptidase S33" evidence="1">
    <location>
        <begin position="34"/>
        <end position="130"/>
    </location>
</feature>
<keyword evidence="3" id="KW-1185">Reference proteome</keyword>
<evidence type="ECO:0000259" key="1">
    <source>
        <dbReference type="Pfam" id="PF12146"/>
    </source>
</evidence>
<comment type="caution">
    <text evidence="2">The sequence shown here is derived from an EMBL/GenBank/DDBJ whole genome shotgun (WGS) entry which is preliminary data.</text>
</comment>
<dbReference type="Gene3D" id="3.40.50.1820">
    <property type="entry name" value="alpha/beta hydrolase"/>
    <property type="match status" value="1"/>
</dbReference>
<dbReference type="Pfam" id="PF12146">
    <property type="entry name" value="Hydrolase_4"/>
    <property type="match status" value="1"/>
</dbReference>
<protein>
    <submittedName>
        <fullName evidence="2">Alpha/beta hydrolase</fullName>
    </submittedName>
</protein>
<dbReference type="Proteomes" id="UP000273405">
    <property type="component" value="Unassembled WGS sequence"/>
</dbReference>
<dbReference type="RefSeq" id="WP_120628478.1">
    <property type="nucleotide sequence ID" value="NZ_RAWG01000229.1"/>
</dbReference>
<dbReference type="GO" id="GO:0016787">
    <property type="term" value="F:hydrolase activity"/>
    <property type="evidence" value="ECO:0007669"/>
    <property type="project" value="UniProtKB-KW"/>
</dbReference>
<dbReference type="AlphaFoldDB" id="A0A3A8N281"/>
<reference evidence="3" key="1">
    <citation type="submission" date="2018-09" db="EMBL/GenBank/DDBJ databases">
        <authorList>
            <person name="Livingstone P.G."/>
            <person name="Whitworth D.E."/>
        </authorList>
    </citation>
    <scope>NUCLEOTIDE SEQUENCE [LARGE SCALE GENOMIC DNA]</scope>
    <source>
        <strain evidence="3">CA040B</strain>
    </source>
</reference>
<keyword evidence="2" id="KW-0378">Hydrolase</keyword>
<organism evidence="2 3">
    <name type="scientific">Corallococcus sicarius</name>
    <dbReference type="NCBI Taxonomy" id="2316726"/>
    <lineage>
        <taxon>Bacteria</taxon>
        <taxon>Pseudomonadati</taxon>
        <taxon>Myxococcota</taxon>
        <taxon>Myxococcia</taxon>
        <taxon>Myxococcales</taxon>
        <taxon>Cystobacterineae</taxon>
        <taxon>Myxococcaceae</taxon>
        <taxon>Corallococcus</taxon>
    </lineage>
</organism>
<dbReference type="OrthoDB" id="5379975at2"/>
<gene>
    <name evidence="2" type="ORF">D7X12_28865</name>
</gene>
<proteinExistence type="predicted"/>
<accession>A0A3A8N281</accession>
<dbReference type="InterPro" id="IPR029058">
    <property type="entry name" value="AB_hydrolase_fold"/>
</dbReference>
<sequence length="284" mass="32333">MRERVCTFGPEESLVGVLTEPDPAKVLPGAPTVVLSNVGLNHHVGPYRIWVELARQLAARGFSTLRFDLSGLGDSRPRRAGGPDEFQRAREETRAALDFLEQKKGQRRFVLMGLCSGVDSVHAVTVQDPRVVGAAFIDGYTYRTAGYHLRFQFRYLSPRRWSRYLRKRKLPTQLREAGEADEVYTREYPEQARLMEDYGRLLERGVSLCFVFSGGMGLSYNYERQFFEMFSPLKLENRVTYAFYPHADHLFSVPDDRAELLRKLIAWAVGSVPPHALTGERPTG</sequence>
<dbReference type="InterPro" id="IPR022742">
    <property type="entry name" value="Hydrolase_4"/>
</dbReference>
<name>A0A3A8N281_9BACT</name>
<evidence type="ECO:0000313" key="3">
    <source>
        <dbReference type="Proteomes" id="UP000273405"/>
    </source>
</evidence>
<dbReference type="EMBL" id="RAWG01000229">
    <property type="protein sequence ID" value="RKH37639.1"/>
    <property type="molecule type" value="Genomic_DNA"/>
</dbReference>
<evidence type="ECO:0000313" key="2">
    <source>
        <dbReference type="EMBL" id="RKH37639.1"/>
    </source>
</evidence>